<feature type="compositionally biased region" description="Basic and acidic residues" evidence="1">
    <location>
        <begin position="22"/>
        <end position="37"/>
    </location>
</feature>
<evidence type="ECO:0000313" key="3">
    <source>
        <dbReference type="Proteomes" id="UP000824334"/>
    </source>
</evidence>
<feature type="region of interest" description="Disordered" evidence="1">
    <location>
        <begin position="22"/>
        <end position="53"/>
    </location>
</feature>
<protein>
    <submittedName>
        <fullName evidence="2">Uncharacterized protein</fullName>
    </submittedName>
</protein>
<gene>
    <name evidence="2" type="ORF">KWG56_03200</name>
</gene>
<reference evidence="2 3" key="1">
    <citation type="submission" date="2021-07" db="EMBL/GenBank/DDBJ databases">
        <title>Isolation and characterization of bacteria from a gold mining with a capacity of golden bioaccumulation.</title>
        <authorList>
            <person name="Yang X.J."/>
        </authorList>
    </citation>
    <scope>NUCLEOTIDE SEQUENCE [LARGE SCALE GENOMIC DNA]</scope>
    <source>
        <strain evidence="2 3">Au29</strain>
    </source>
</reference>
<keyword evidence="3" id="KW-1185">Reference proteome</keyword>
<feature type="compositionally biased region" description="Polar residues" evidence="1">
    <location>
        <begin position="40"/>
        <end position="51"/>
    </location>
</feature>
<evidence type="ECO:0000256" key="1">
    <source>
        <dbReference type="SAM" id="MobiDB-lite"/>
    </source>
</evidence>
<proteinExistence type="predicted"/>
<name>A0ABX8TIF2_9CAUL</name>
<dbReference type="GeneID" id="94374256"/>
<dbReference type="RefSeq" id="WP_219353689.1">
    <property type="nucleotide sequence ID" value="NZ_CP080034.1"/>
</dbReference>
<organism evidence="2 3">
    <name type="scientific">Brevundimonas nasdae</name>
    <dbReference type="NCBI Taxonomy" id="172043"/>
    <lineage>
        <taxon>Bacteria</taxon>
        <taxon>Pseudomonadati</taxon>
        <taxon>Pseudomonadota</taxon>
        <taxon>Alphaproteobacteria</taxon>
        <taxon>Caulobacterales</taxon>
        <taxon>Caulobacteraceae</taxon>
        <taxon>Brevundimonas</taxon>
    </lineage>
</organism>
<dbReference type="Proteomes" id="UP000824334">
    <property type="component" value="Chromosome"/>
</dbReference>
<accession>A0ABX8TIF2</accession>
<sequence length="131" mass="13687">MGDLAVLGMIFKTEGAEAANRQLDDVTNKSERAEKAVDSLSASQKRSTSATRDMEAEIQKLTKSHGELVKHAKDLGAAMGRMGSDVATGSASVDNLSTNGMNAARSLLGLGGRAPSSRDVSAFWMTEPAST</sequence>
<evidence type="ECO:0000313" key="2">
    <source>
        <dbReference type="EMBL" id="QYC11032.1"/>
    </source>
</evidence>
<dbReference type="EMBL" id="CP080034">
    <property type="protein sequence ID" value="QYC11032.1"/>
    <property type="molecule type" value="Genomic_DNA"/>
</dbReference>